<reference evidence="1 2" key="1">
    <citation type="submission" date="2023-03" db="EMBL/GenBank/DDBJ databases">
        <title>WGS of Gossypium arboreum.</title>
        <authorList>
            <person name="Yu D."/>
        </authorList>
    </citation>
    <scope>NUCLEOTIDE SEQUENCE [LARGE SCALE GENOMIC DNA]</scope>
    <source>
        <tissue evidence="1">Leaf</tissue>
    </source>
</reference>
<evidence type="ECO:0000313" key="1">
    <source>
        <dbReference type="EMBL" id="KAK5824065.1"/>
    </source>
</evidence>
<name>A0ABR0PIB2_GOSAR</name>
<accession>A0ABR0PIB2</accession>
<organism evidence="1 2">
    <name type="scientific">Gossypium arboreum</name>
    <name type="common">Tree cotton</name>
    <name type="synonym">Gossypium nanking</name>
    <dbReference type="NCBI Taxonomy" id="29729"/>
    <lineage>
        <taxon>Eukaryota</taxon>
        <taxon>Viridiplantae</taxon>
        <taxon>Streptophyta</taxon>
        <taxon>Embryophyta</taxon>
        <taxon>Tracheophyta</taxon>
        <taxon>Spermatophyta</taxon>
        <taxon>Magnoliopsida</taxon>
        <taxon>eudicotyledons</taxon>
        <taxon>Gunneridae</taxon>
        <taxon>Pentapetalae</taxon>
        <taxon>rosids</taxon>
        <taxon>malvids</taxon>
        <taxon>Malvales</taxon>
        <taxon>Malvaceae</taxon>
        <taxon>Malvoideae</taxon>
        <taxon>Gossypium</taxon>
    </lineage>
</organism>
<sequence>MSRHAIAIWFPVSWLLPKGCNFKLPKETYREWRICINDTPIVKVCYIGSVVKAFQQMELDKQQVKKANSHLGFTNQSNEVKGSIMLLATPGKENQASAYTAIFRRPLLKASKWP</sequence>
<evidence type="ECO:0000313" key="2">
    <source>
        <dbReference type="Proteomes" id="UP001358586"/>
    </source>
</evidence>
<protein>
    <submittedName>
        <fullName evidence="1">Uncharacterized protein</fullName>
    </submittedName>
</protein>
<keyword evidence="2" id="KW-1185">Reference proteome</keyword>
<proteinExistence type="predicted"/>
<comment type="caution">
    <text evidence="1">The sequence shown here is derived from an EMBL/GenBank/DDBJ whole genome shotgun (WGS) entry which is preliminary data.</text>
</comment>
<dbReference type="Proteomes" id="UP001358586">
    <property type="component" value="Chromosome 6"/>
</dbReference>
<gene>
    <name evidence="1" type="ORF">PVK06_018828</name>
</gene>
<dbReference type="EMBL" id="JARKNE010000006">
    <property type="protein sequence ID" value="KAK5824065.1"/>
    <property type="molecule type" value="Genomic_DNA"/>
</dbReference>